<keyword evidence="1" id="KW-0805">Transcription regulation</keyword>
<keyword evidence="3" id="KW-0804">Transcription</keyword>
<dbReference type="PANTHER" id="PTHR30514:SF1">
    <property type="entry name" value="HTH-TYPE TRANSCRIPTIONAL REGULATOR HEXR-RELATED"/>
    <property type="match status" value="1"/>
</dbReference>
<evidence type="ECO:0000256" key="1">
    <source>
        <dbReference type="ARBA" id="ARBA00023015"/>
    </source>
</evidence>
<dbReference type="InterPro" id="IPR036388">
    <property type="entry name" value="WH-like_DNA-bd_sf"/>
</dbReference>
<organism evidence="6 7">
    <name type="scientific">Cohnella fermenti</name>
    <dbReference type="NCBI Taxonomy" id="2565925"/>
    <lineage>
        <taxon>Bacteria</taxon>
        <taxon>Bacillati</taxon>
        <taxon>Bacillota</taxon>
        <taxon>Bacilli</taxon>
        <taxon>Bacillales</taxon>
        <taxon>Paenibacillaceae</taxon>
        <taxon>Cohnella</taxon>
    </lineage>
</organism>
<dbReference type="GO" id="GO:1901135">
    <property type="term" value="P:carbohydrate derivative metabolic process"/>
    <property type="evidence" value="ECO:0007669"/>
    <property type="project" value="InterPro"/>
</dbReference>
<dbReference type="SUPFAM" id="SSF46689">
    <property type="entry name" value="Homeodomain-like"/>
    <property type="match status" value="1"/>
</dbReference>
<accession>A0A4V3WFU6</accession>
<dbReference type="PROSITE" id="PS51071">
    <property type="entry name" value="HTH_RPIR"/>
    <property type="match status" value="1"/>
</dbReference>
<dbReference type="Gene3D" id="3.40.50.10490">
    <property type="entry name" value="Glucose-6-phosphate isomerase like protein, domain 1"/>
    <property type="match status" value="1"/>
</dbReference>
<dbReference type="SUPFAM" id="SSF53697">
    <property type="entry name" value="SIS domain"/>
    <property type="match status" value="1"/>
</dbReference>
<feature type="domain" description="SIS" evidence="5">
    <location>
        <begin position="131"/>
        <end position="271"/>
    </location>
</feature>
<evidence type="ECO:0000313" key="7">
    <source>
        <dbReference type="Proteomes" id="UP000310636"/>
    </source>
</evidence>
<dbReference type="Gene3D" id="1.10.10.10">
    <property type="entry name" value="Winged helix-like DNA-binding domain superfamily/Winged helix DNA-binding domain"/>
    <property type="match status" value="1"/>
</dbReference>
<dbReference type="PROSITE" id="PS51464">
    <property type="entry name" value="SIS"/>
    <property type="match status" value="1"/>
</dbReference>
<evidence type="ECO:0000256" key="2">
    <source>
        <dbReference type="ARBA" id="ARBA00023125"/>
    </source>
</evidence>
<dbReference type="GO" id="GO:0003677">
    <property type="term" value="F:DNA binding"/>
    <property type="evidence" value="ECO:0007669"/>
    <property type="project" value="UniProtKB-KW"/>
</dbReference>
<dbReference type="InterPro" id="IPR009057">
    <property type="entry name" value="Homeodomain-like_sf"/>
</dbReference>
<name>A0A4V3WFU6_9BACL</name>
<reference evidence="6 7" key="1">
    <citation type="submission" date="2019-04" db="EMBL/GenBank/DDBJ databases">
        <title>Cohnella sp. nov. isolated from preserved vegetables.</title>
        <authorList>
            <person name="Lin S.-Y."/>
            <person name="Hung M.-H."/>
            <person name="Young C.-C."/>
        </authorList>
    </citation>
    <scope>NUCLEOTIDE SEQUENCE [LARGE SCALE GENOMIC DNA]</scope>
    <source>
        <strain evidence="6 7">CC-MHH1044</strain>
    </source>
</reference>
<evidence type="ECO:0000259" key="5">
    <source>
        <dbReference type="PROSITE" id="PS51464"/>
    </source>
</evidence>
<dbReference type="OrthoDB" id="3684496at2"/>
<evidence type="ECO:0000256" key="3">
    <source>
        <dbReference type="ARBA" id="ARBA00023163"/>
    </source>
</evidence>
<dbReference type="Pfam" id="PF01418">
    <property type="entry name" value="HTH_6"/>
    <property type="match status" value="1"/>
</dbReference>
<gene>
    <name evidence="6" type="ORF">E6C55_08530</name>
</gene>
<keyword evidence="7" id="KW-1185">Reference proteome</keyword>
<dbReference type="RefSeq" id="WP_136369354.1">
    <property type="nucleotide sequence ID" value="NZ_SSOB01000008.1"/>
</dbReference>
<protein>
    <submittedName>
        <fullName evidence="6">MurR/RpiR family transcriptional regulator</fullName>
    </submittedName>
</protein>
<dbReference type="Proteomes" id="UP000310636">
    <property type="component" value="Unassembled WGS sequence"/>
</dbReference>
<dbReference type="GO" id="GO:0097367">
    <property type="term" value="F:carbohydrate derivative binding"/>
    <property type="evidence" value="ECO:0007669"/>
    <property type="project" value="InterPro"/>
</dbReference>
<evidence type="ECO:0000313" key="6">
    <source>
        <dbReference type="EMBL" id="THF81758.1"/>
    </source>
</evidence>
<dbReference type="PANTHER" id="PTHR30514">
    <property type="entry name" value="GLUCOKINASE"/>
    <property type="match status" value="1"/>
</dbReference>
<keyword evidence="2" id="KW-0238">DNA-binding</keyword>
<dbReference type="InterPro" id="IPR000281">
    <property type="entry name" value="HTH_RpiR"/>
</dbReference>
<proteinExistence type="predicted"/>
<dbReference type="AlphaFoldDB" id="A0A4V3WFU6"/>
<dbReference type="InterPro" id="IPR047640">
    <property type="entry name" value="RpiR-like"/>
</dbReference>
<dbReference type="EMBL" id="SSOB01000008">
    <property type="protein sequence ID" value="THF81758.1"/>
    <property type="molecule type" value="Genomic_DNA"/>
</dbReference>
<dbReference type="Pfam" id="PF01380">
    <property type="entry name" value="SIS"/>
    <property type="match status" value="1"/>
</dbReference>
<sequence>MSKIKGSSESANTLLVLDTIYNSLTRTEKKIADVIREDPEAVVYVTLTDLAEKAGTGETSVLRLCRKIGFKGYQEFKLSLAQDLVVPIKNVHSEIEETDDLSSIAAKITAENTRAIENTLNLLDMNQMEKAIEAIGKAHKIYFIGVGSSANTALDGKYRFLRLGFDTEVVTDPHIMAMTSTLMRSDDVVFAVSTSGSTKDVVDAVRLAKKKGIFFVCLTSHLRSPLTQYADVVLLSKSRETPLQGGAFSSKLSQIHVLDILTTAAAIRFKDRTYDALERTSKAVVDKIY</sequence>
<feature type="domain" description="HTH rpiR-type" evidence="4">
    <location>
        <begin position="11"/>
        <end position="87"/>
    </location>
</feature>
<evidence type="ECO:0000259" key="4">
    <source>
        <dbReference type="PROSITE" id="PS51071"/>
    </source>
</evidence>
<dbReference type="InterPro" id="IPR046348">
    <property type="entry name" value="SIS_dom_sf"/>
</dbReference>
<dbReference type="InterPro" id="IPR001347">
    <property type="entry name" value="SIS_dom"/>
</dbReference>
<dbReference type="CDD" id="cd05013">
    <property type="entry name" value="SIS_RpiR"/>
    <property type="match status" value="1"/>
</dbReference>
<dbReference type="InterPro" id="IPR035472">
    <property type="entry name" value="RpiR-like_SIS"/>
</dbReference>
<dbReference type="GO" id="GO:0003700">
    <property type="term" value="F:DNA-binding transcription factor activity"/>
    <property type="evidence" value="ECO:0007669"/>
    <property type="project" value="InterPro"/>
</dbReference>
<comment type="caution">
    <text evidence="6">The sequence shown here is derived from an EMBL/GenBank/DDBJ whole genome shotgun (WGS) entry which is preliminary data.</text>
</comment>